<gene>
    <name evidence="1" type="ORF">C5748_03450</name>
</gene>
<accession>A0A2S9IY45</accession>
<keyword evidence="1" id="KW-0808">Transferase</keyword>
<name>A0A2S9IY45_9HYPH</name>
<evidence type="ECO:0000313" key="2">
    <source>
        <dbReference type="Proteomes" id="UP000239434"/>
    </source>
</evidence>
<protein>
    <submittedName>
        <fullName evidence="1">SAM-dependent methyltransferase</fullName>
    </submittedName>
</protein>
<dbReference type="AlphaFoldDB" id="A0A2S9IY45"/>
<evidence type="ECO:0000313" key="1">
    <source>
        <dbReference type="EMBL" id="PRD45410.1"/>
    </source>
</evidence>
<dbReference type="Gene3D" id="3.40.50.150">
    <property type="entry name" value="Vaccinia Virus protein VP39"/>
    <property type="match status" value="1"/>
</dbReference>
<dbReference type="CDD" id="cd02440">
    <property type="entry name" value="AdoMet_MTases"/>
    <property type="match status" value="1"/>
</dbReference>
<proteinExistence type="predicted"/>
<keyword evidence="1" id="KW-0489">Methyltransferase</keyword>
<dbReference type="GO" id="GO:0032259">
    <property type="term" value="P:methylation"/>
    <property type="evidence" value="ECO:0007669"/>
    <property type="project" value="UniProtKB-KW"/>
</dbReference>
<dbReference type="Pfam" id="PF13489">
    <property type="entry name" value="Methyltransf_23"/>
    <property type="match status" value="1"/>
</dbReference>
<organism evidence="1 2">
    <name type="scientific">Phyllobacterium phragmitis</name>
    <dbReference type="NCBI Taxonomy" id="2670329"/>
    <lineage>
        <taxon>Bacteria</taxon>
        <taxon>Pseudomonadati</taxon>
        <taxon>Pseudomonadota</taxon>
        <taxon>Alphaproteobacteria</taxon>
        <taxon>Hyphomicrobiales</taxon>
        <taxon>Phyllobacteriaceae</taxon>
        <taxon>Phyllobacterium</taxon>
    </lineage>
</organism>
<comment type="caution">
    <text evidence="1">The sequence shown here is derived from an EMBL/GenBank/DDBJ whole genome shotgun (WGS) entry which is preliminary data.</text>
</comment>
<reference evidence="1 2" key="1">
    <citation type="submission" date="2018-02" db="EMBL/GenBank/DDBJ databases">
        <title>The draft genome of Phyllobacterium sp. 1N-3.</title>
        <authorList>
            <person name="Liu L."/>
            <person name="Li L."/>
            <person name="Zhang X."/>
            <person name="Wang T."/>
            <person name="Liang L."/>
        </authorList>
    </citation>
    <scope>NUCLEOTIDE SEQUENCE [LARGE SCALE GENOMIC DNA]</scope>
    <source>
        <strain evidence="1 2">1N-3</strain>
    </source>
</reference>
<keyword evidence="2" id="KW-1185">Reference proteome</keyword>
<dbReference type="EMBL" id="PVBR01000002">
    <property type="protein sequence ID" value="PRD45410.1"/>
    <property type="molecule type" value="Genomic_DNA"/>
</dbReference>
<dbReference type="SUPFAM" id="SSF53335">
    <property type="entry name" value="S-adenosyl-L-methionine-dependent methyltransferases"/>
    <property type="match status" value="1"/>
</dbReference>
<dbReference type="Proteomes" id="UP000239434">
    <property type="component" value="Unassembled WGS sequence"/>
</dbReference>
<dbReference type="GO" id="GO:0008168">
    <property type="term" value="F:methyltransferase activity"/>
    <property type="evidence" value="ECO:0007669"/>
    <property type="project" value="UniProtKB-KW"/>
</dbReference>
<sequence length="199" mass="22105">MRGTDGYGENAKTLAEQYESIKFSDVHRDVLHLFPDNPSRILDIGAGSGRDAAALSAKGHKVVAVEPTAELRGEGLRLHAGKAIEWVDDTLPDLSVVRNQGARYDVIMLTAVWMHLEEAERSIAMRHLANLMEREGRIIMSLRHGPVPARRKMFDVSTAETIALAAAVGLRCIHQNERDDMLGRSEVKWSFVCLEPNHS</sequence>
<dbReference type="InterPro" id="IPR029063">
    <property type="entry name" value="SAM-dependent_MTases_sf"/>
</dbReference>